<name>A0A0W0VQ48_9GAMM</name>
<sequence length="440" mass="48411">MNNQARPNIVVVGGGAGGLELVTKLGQSLGKHNNANITLVDEQPIHIWKPLLHEVAAGSLDSNIDQINFYAHGADNYFTFQPGRMEGLDRKAKQVLLAPLLDNIGAEIIPKRNLPYDILVIAVGSLTNDFSTPGIREHCMSLDNLDQANLFQQRYVNKLLCAQYAPESMHTTFNVVIIGGGATGVELAAELHHTLAQAAMYGMKKTVIKRAQISLVEAAPRILPPLPEMLATAVTKRLTSLGVTIYTNEIVTRATKEGIETKSGKFLPADLCVWAAGVKAPDFLANLDGLEVDKINRLLVNSKLQTTQDENIFAIGDCANFTDPASGVPVPPRAQSAHQQANVLVKSLQNLIKNEPLVDFKYQDRGTLVTLSCYDTFGNLNAFNKMQRYIGGKVAQFVYRSLYFMHLSALYGFLNALTVRQAKKLLTKRRPRLKLHFSKH</sequence>
<keyword evidence="4" id="KW-0274">FAD</keyword>
<evidence type="ECO:0000256" key="1">
    <source>
        <dbReference type="ARBA" id="ARBA00001974"/>
    </source>
</evidence>
<keyword evidence="6" id="KW-0472">Membrane</keyword>
<dbReference type="InterPro" id="IPR051169">
    <property type="entry name" value="NADH-Q_oxidoreductase"/>
</dbReference>
<gene>
    <name evidence="8" type="primary">ndh</name>
    <name evidence="8" type="ORF">Llan_1220</name>
</gene>
<dbReference type="RefSeq" id="WP_028373634.1">
    <property type="nucleotide sequence ID" value="NZ_CAAAJD010000020.1"/>
</dbReference>
<evidence type="ECO:0000256" key="3">
    <source>
        <dbReference type="ARBA" id="ARBA00022630"/>
    </source>
</evidence>
<dbReference type="InterPro" id="IPR023753">
    <property type="entry name" value="FAD/NAD-binding_dom"/>
</dbReference>
<keyword evidence="3" id="KW-0285">Flavoprotein</keyword>
<organism evidence="8 9">
    <name type="scientific">Legionella lansingensis</name>
    <dbReference type="NCBI Taxonomy" id="45067"/>
    <lineage>
        <taxon>Bacteria</taxon>
        <taxon>Pseudomonadati</taxon>
        <taxon>Pseudomonadota</taxon>
        <taxon>Gammaproteobacteria</taxon>
        <taxon>Legionellales</taxon>
        <taxon>Legionellaceae</taxon>
        <taxon>Legionella</taxon>
    </lineage>
</organism>
<evidence type="ECO:0000259" key="7">
    <source>
        <dbReference type="Pfam" id="PF07992"/>
    </source>
</evidence>
<reference evidence="8 9" key="1">
    <citation type="submission" date="2015-11" db="EMBL/GenBank/DDBJ databases">
        <title>Genomic analysis of 38 Legionella species identifies large and diverse effector repertoires.</title>
        <authorList>
            <person name="Burstein D."/>
            <person name="Amaro F."/>
            <person name="Zusman T."/>
            <person name="Lifshitz Z."/>
            <person name="Cohen O."/>
            <person name="Gilbert J.A."/>
            <person name="Pupko T."/>
            <person name="Shuman H.A."/>
            <person name="Segal G."/>
        </authorList>
    </citation>
    <scope>NUCLEOTIDE SEQUENCE [LARGE SCALE GENOMIC DNA]</scope>
    <source>
        <strain evidence="8 9">ATCC 49751</strain>
    </source>
</reference>
<dbReference type="Proteomes" id="UP000054869">
    <property type="component" value="Unassembled WGS sequence"/>
</dbReference>
<dbReference type="PRINTS" id="PR00411">
    <property type="entry name" value="PNDRDTASEI"/>
</dbReference>
<dbReference type="PANTHER" id="PTHR42913">
    <property type="entry name" value="APOPTOSIS-INDUCING FACTOR 1"/>
    <property type="match status" value="1"/>
</dbReference>
<proteinExistence type="inferred from homology"/>
<evidence type="ECO:0000256" key="4">
    <source>
        <dbReference type="ARBA" id="ARBA00022827"/>
    </source>
</evidence>
<keyword evidence="6" id="KW-1133">Transmembrane helix</keyword>
<dbReference type="PANTHER" id="PTHR42913:SF3">
    <property type="entry name" value="64 KDA MITOCHONDRIAL NADH DEHYDROGENASE (EUROFUNG)"/>
    <property type="match status" value="1"/>
</dbReference>
<dbReference type="eggNOG" id="COG1252">
    <property type="taxonomic scope" value="Bacteria"/>
</dbReference>
<evidence type="ECO:0000256" key="5">
    <source>
        <dbReference type="ARBA" id="ARBA00023002"/>
    </source>
</evidence>
<dbReference type="GO" id="GO:0003955">
    <property type="term" value="F:NAD(P)H dehydrogenase (quinone) activity"/>
    <property type="evidence" value="ECO:0007669"/>
    <property type="project" value="TreeGrafter"/>
</dbReference>
<dbReference type="AlphaFoldDB" id="A0A0W0VQ48"/>
<dbReference type="EC" id="1.16.1.-" evidence="8"/>
<dbReference type="STRING" id="45067.Llan_1220"/>
<dbReference type="PATRIC" id="fig|45067.4.peg.1279"/>
<keyword evidence="9" id="KW-1185">Reference proteome</keyword>
<keyword evidence="5 8" id="KW-0560">Oxidoreductase</keyword>
<evidence type="ECO:0000313" key="8">
    <source>
        <dbReference type="EMBL" id="KTD22279.1"/>
    </source>
</evidence>
<feature type="transmembrane region" description="Helical" evidence="6">
    <location>
        <begin position="397"/>
        <end position="419"/>
    </location>
</feature>
<comment type="cofactor">
    <cofactor evidence="1">
        <name>FAD</name>
        <dbReference type="ChEBI" id="CHEBI:57692"/>
    </cofactor>
</comment>
<dbReference type="PRINTS" id="PR00368">
    <property type="entry name" value="FADPNR"/>
</dbReference>
<evidence type="ECO:0000313" key="9">
    <source>
        <dbReference type="Proteomes" id="UP000054869"/>
    </source>
</evidence>
<dbReference type="Gene3D" id="3.50.50.100">
    <property type="match status" value="1"/>
</dbReference>
<keyword evidence="6" id="KW-0812">Transmembrane</keyword>
<dbReference type="Pfam" id="PF07992">
    <property type="entry name" value="Pyr_redox_2"/>
    <property type="match status" value="1"/>
</dbReference>
<dbReference type="InterPro" id="IPR036188">
    <property type="entry name" value="FAD/NAD-bd_sf"/>
</dbReference>
<dbReference type="GO" id="GO:0019646">
    <property type="term" value="P:aerobic electron transport chain"/>
    <property type="evidence" value="ECO:0007669"/>
    <property type="project" value="TreeGrafter"/>
</dbReference>
<feature type="domain" description="FAD/NAD(P)-binding" evidence="7">
    <location>
        <begin position="8"/>
        <end position="341"/>
    </location>
</feature>
<protein>
    <submittedName>
        <fullName evidence="8">Respiratory NADH dehydrogenase 2/cupric reductase</fullName>
        <ecNumber evidence="8">1.16.1.-</ecNumber>
    </submittedName>
</protein>
<dbReference type="OrthoDB" id="9781621at2"/>
<comment type="caution">
    <text evidence="8">The sequence shown here is derived from an EMBL/GenBank/DDBJ whole genome shotgun (WGS) entry which is preliminary data.</text>
</comment>
<comment type="similarity">
    <text evidence="2">Belongs to the NADH dehydrogenase family.</text>
</comment>
<evidence type="ECO:0000256" key="6">
    <source>
        <dbReference type="SAM" id="Phobius"/>
    </source>
</evidence>
<dbReference type="EMBL" id="LNYI01000027">
    <property type="protein sequence ID" value="KTD22279.1"/>
    <property type="molecule type" value="Genomic_DNA"/>
</dbReference>
<evidence type="ECO:0000256" key="2">
    <source>
        <dbReference type="ARBA" id="ARBA00005272"/>
    </source>
</evidence>
<accession>A0A0W0VQ48</accession>
<dbReference type="SUPFAM" id="SSF51905">
    <property type="entry name" value="FAD/NAD(P)-binding domain"/>
    <property type="match status" value="1"/>
</dbReference>